<dbReference type="PANTHER" id="PTHR33744:SF7">
    <property type="entry name" value="PUCR FAMILY TRANSCRIPTIONAL REGULATOR"/>
    <property type="match status" value="1"/>
</dbReference>
<dbReference type="InterPro" id="IPR025736">
    <property type="entry name" value="PucR_C-HTH_dom"/>
</dbReference>
<protein>
    <submittedName>
        <fullName evidence="3">PucR family transcriptional regulator</fullName>
    </submittedName>
</protein>
<evidence type="ECO:0000259" key="1">
    <source>
        <dbReference type="Pfam" id="PF07905"/>
    </source>
</evidence>
<dbReference type="InterPro" id="IPR042070">
    <property type="entry name" value="PucR_C-HTH_sf"/>
</dbReference>
<dbReference type="EMBL" id="JACXIZ010000032">
    <property type="protein sequence ID" value="MBD2847070.1"/>
    <property type="molecule type" value="Genomic_DNA"/>
</dbReference>
<evidence type="ECO:0000313" key="3">
    <source>
        <dbReference type="EMBL" id="MBD2847070.1"/>
    </source>
</evidence>
<gene>
    <name evidence="3" type="ORF">IDH44_17875</name>
</gene>
<evidence type="ECO:0000313" key="4">
    <source>
        <dbReference type="Proteomes" id="UP000621560"/>
    </source>
</evidence>
<dbReference type="PANTHER" id="PTHR33744">
    <property type="entry name" value="CARBOHYDRATE DIACID REGULATOR"/>
    <property type="match status" value="1"/>
</dbReference>
<dbReference type="Gene3D" id="1.10.10.2840">
    <property type="entry name" value="PucR C-terminal helix-turn-helix domain"/>
    <property type="match status" value="1"/>
</dbReference>
<reference evidence="3" key="1">
    <citation type="submission" date="2020-09" db="EMBL/GenBank/DDBJ databases">
        <title>A novel bacterium of genus Paenibacillus, isolated from South China Sea.</title>
        <authorList>
            <person name="Huang H."/>
            <person name="Mo K."/>
            <person name="Hu Y."/>
        </authorList>
    </citation>
    <scope>NUCLEOTIDE SEQUENCE</scope>
    <source>
        <strain evidence="3">IB182496</strain>
    </source>
</reference>
<evidence type="ECO:0000259" key="2">
    <source>
        <dbReference type="Pfam" id="PF13556"/>
    </source>
</evidence>
<organism evidence="3 4">
    <name type="scientific">Paenibacillus sabuli</name>
    <dbReference type="NCBI Taxonomy" id="2772509"/>
    <lineage>
        <taxon>Bacteria</taxon>
        <taxon>Bacillati</taxon>
        <taxon>Bacillota</taxon>
        <taxon>Bacilli</taxon>
        <taxon>Bacillales</taxon>
        <taxon>Paenibacillaceae</taxon>
        <taxon>Paenibacillus</taxon>
    </lineage>
</organism>
<feature type="domain" description="PucR C-terminal helix-turn-helix" evidence="2">
    <location>
        <begin position="541"/>
        <end position="597"/>
    </location>
</feature>
<dbReference type="InterPro" id="IPR012914">
    <property type="entry name" value="PucR_dom"/>
</dbReference>
<proteinExistence type="predicted"/>
<dbReference type="AlphaFoldDB" id="A0A927BWK7"/>
<dbReference type="Pfam" id="PF07905">
    <property type="entry name" value="PucR"/>
    <property type="match status" value="1"/>
</dbReference>
<dbReference type="InterPro" id="IPR051448">
    <property type="entry name" value="CdaR-like_regulators"/>
</dbReference>
<accession>A0A927BWK7</accession>
<dbReference type="Pfam" id="PF13556">
    <property type="entry name" value="HTH_30"/>
    <property type="match status" value="1"/>
</dbReference>
<dbReference type="Proteomes" id="UP000621560">
    <property type="component" value="Unassembled WGS sequence"/>
</dbReference>
<sequence length="609" mass="67099">MTEEEIQGLMVKHLLNVPHLQGSRLLGGEAGLDKLVSRVNVMEVPDVVDWVRPGEFLVTTGYPFREEPQVLETLIAQLAGKGVAALGIKTKRFIEAIPPSAVEAADRHGLPLIELGPETSFSDVVREVMERVLVAESRYLAVLQSHVQRLSHVLLHGDGLPAFLHHLQQLLRNPVALLDPDGGWMASPEAEPLCAELEAEDGHWLRLREDARMQTSFVPLAGRNVRVYIAEVPDGQGAPFLLLLLEHNREYGIVDTMTMNWAAELAGFEISNEQARRRIEAKYVDQFLQDWMAGRIVSEVDLRLRAEACGQPLPAGAGYVVGIVQRLGADEVAGEADLGGREQTRELQGAARRLSYGGGTSRGGAAQPQWTVLEGRLVVLFPLPGMVAGQGEEARNRAARAVDGVSAASADATDVAESARVANSARVADSPSVDQRQLRLDREVERVLRALRQALPGAEWALRLGRSSTGVGGVPGSFREAMRTAQVARVCRMSAPVVRYEELGVYLLLYRLHGSEELEAYRRMYLAPLLAFDRKQQGAMLQTVATYLQCGCNTKETAERLFLHYNTVTYRLERLRSELGWQLDDPETRLQLQLAIKLHEMESDSGGGR</sequence>
<comment type="caution">
    <text evidence="3">The sequence shown here is derived from an EMBL/GenBank/DDBJ whole genome shotgun (WGS) entry which is preliminary data.</text>
</comment>
<dbReference type="RefSeq" id="WP_190920050.1">
    <property type="nucleotide sequence ID" value="NZ_JACXIZ010000032.1"/>
</dbReference>
<name>A0A927BWK7_9BACL</name>
<keyword evidence="4" id="KW-1185">Reference proteome</keyword>
<feature type="domain" description="Purine catabolism PurC-like" evidence="1">
    <location>
        <begin position="14"/>
        <end position="131"/>
    </location>
</feature>